<dbReference type="Pfam" id="PF07890">
    <property type="entry name" value="Rrp15p"/>
    <property type="match status" value="1"/>
</dbReference>
<accession>A0AAD9MGS6</accession>
<comment type="caution">
    <text evidence="3">The sequence shown here is derived from an EMBL/GenBank/DDBJ whole genome shotgun (WGS) entry which is preliminary data.</text>
</comment>
<evidence type="ECO:0008006" key="5">
    <source>
        <dbReference type="Google" id="ProtNLM"/>
    </source>
</evidence>
<dbReference type="PANTHER" id="PTHR13245:SF14">
    <property type="entry name" value="RRP15-LIKE PROTEIN"/>
    <property type="match status" value="1"/>
</dbReference>
<dbReference type="InterPro" id="IPR012459">
    <property type="entry name" value="Rrp15"/>
</dbReference>
<dbReference type="PANTHER" id="PTHR13245">
    <property type="entry name" value="RRP15-LIKE PROTEIN"/>
    <property type="match status" value="1"/>
</dbReference>
<dbReference type="GO" id="GO:0000470">
    <property type="term" value="P:maturation of LSU-rRNA"/>
    <property type="evidence" value="ECO:0007669"/>
    <property type="project" value="TreeGrafter"/>
</dbReference>
<evidence type="ECO:0000256" key="2">
    <source>
        <dbReference type="SAM" id="MobiDB-lite"/>
    </source>
</evidence>
<reference evidence="3" key="1">
    <citation type="journal article" date="2023" name="Mol. Plant Microbe Interact.">
        <title>Elucidating the Obligate Nature and Biological Capacity of an Invasive Fungal Corn Pathogen.</title>
        <authorList>
            <person name="MacCready J.S."/>
            <person name="Roggenkamp E.M."/>
            <person name="Gdanetz K."/>
            <person name="Chilvers M.I."/>
        </authorList>
    </citation>
    <scope>NUCLEOTIDE SEQUENCE</scope>
    <source>
        <strain evidence="3">PM02</strain>
    </source>
</reference>
<evidence type="ECO:0000313" key="4">
    <source>
        <dbReference type="Proteomes" id="UP001217918"/>
    </source>
</evidence>
<protein>
    <recommendedName>
        <fullName evidence="5">RRP15-like protein</fullName>
    </recommendedName>
</protein>
<feature type="compositionally biased region" description="Basic residues" evidence="2">
    <location>
        <begin position="18"/>
        <end position="31"/>
    </location>
</feature>
<name>A0AAD9MGS6_9PEZI</name>
<evidence type="ECO:0000313" key="3">
    <source>
        <dbReference type="EMBL" id="KAK2074160.1"/>
    </source>
</evidence>
<dbReference type="AlphaFoldDB" id="A0AAD9MGS6"/>
<comment type="similarity">
    <text evidence="1">Belongs to the RRP15 family.</text>
</comment>
<gene>
    <name evidence="3" type="ORF">P8C59_008387</name>
</gene>
<dbReference type="EMBL" id="JAQQPM010000007">
    <property type="protein sequence ID" value="KAK2074160.1"/>
    <property type="molecule type" value="Genomic_DNA"/>
</dbReference>
<feature type="region of interest" description="Disordered" evidence="2">
    <location>
        <begin position="1"/>
        <end position="146"/>
    </location>
</feature>
<proteinExistence type="inferred from homology"/>
<organism evidence="3 4">
    <name type="scientific">Phyllachora maydis</name>
    <dbReference type="NCBI Taxonomy" id="1825666"/>
    <lineage>
        <taxon>Eukaryota</taxon>
        <taxon>Fungi</taxon>
        <taxon>Dikarya</taxon>
        <taxon>Ascomycota</taxon>
        <taxon>Pezizomycotina</taxon>
        <taxon>Sordariomycetes</taxon>
        <taxon>Sordariomycetidae</taxon>
        <taxon>Phyllachorales</taxon>
        <taxon>Phyllachoraceae</taxon>
        <taxon>Phyllachora</taxon>
    </lineage>
</organism>
<sequence length="308" mass="32164">MASTTQRKRPVDEPARPRGARPAKKQRRQRAYHSSSSSSDSEDDHGAAAPPDRLFGSDDGNGDLEHAEVDDGASSVSHSPAPAPAPPASACDAGARRPAKAATSQAPRKASKSLADDSDDDADGSGEAGAEGIRSGPAARSKRNDAAAFATSIAKLLTTSKLTTRQRADPIVARSAGSRVAAQRAVDAALEARARRRLRQEKRAKAEKGRVRDVVVGVAAGEVEERGEAGGGVGERERRLRKVAQRGVVKLFNAVRAAQVKASEAERQVNGERVVGTGRKQEKITEMSKKGFLDLIASGGGGLKKGGL</sequence>
<dbReference type="GO" id="GO:0000460">
    <property type="term" value="P:maturation of 5.8S rRNA"/>
    <property type="evidence" value="ECO:0007669"/>
    <property type="project" value="TreeGrafter"/>
</dbReference>
<dbReference type="Proteomes" id="UP001217918">
    <property type="component" value="Unassembled WGS sequence"/>
</dbReference>
<keyword evidence="4" id="KW-1185">Reference proteome</keyword>
<evidence type="ECO:0000256" key="1">
    <source>
        <dbReference type="ARBA" id="ARBA00007462"/>
    </source>
</evidence>
<dbReference type="GO" id="GO:0030687">
    <property type="term" value="C:preribosome, large subunit precursor"/>
    <property type="evidence" value="ECO:0007669"/>
    <property type="project" value="TreeGrafter"/>
</dbReference>